<dbReference type="GO" id="GO:0003700">
    <property type="term" value="F:DNA-binding transcription factor activity"/>
    <property type="evidence" value="ECO:0007669"/>
    <property type="project" value="InterPro"/>
</dbReference>
<dbReference type="PANTHER" id="PTHR30363">
    <property type="entry name" value="HTH-TYPE TRANSCRIPTIONAL REGULATOR SRLR-RELATED"/>
    <property type="match status" value="1"/>
</dbReference>
<dbReference type="PROSITE" id="PS51000">
    <property type="entry name" value="HTH_DEOR_2"/>
    <property type="match status" value="1"/>
</dbReference>
<dbReference type="InterPro" id="IPR037171">
    <property type="entry name" value="NagB/RpiA_transferase-like"/>
</dbReference>
<evidence type="ECO:0000256" key="1">
    <source>
        <dbReference type="ARBA" id="ARBA00023015"/>
    </source>
</evidence>
<dbReference type="InterPro" id="IPR001034">
    <property type="entry name" value="DeoR_HTH"/>
</dbReference>
<evidence type="ECO:0000256" key="3">
    <source>
        <dbReference type="ARBA" id="ARBA00023163"/>
    </source>
</evidence>
<dbReference type="SUPFAM" id="SSF46785">
    <property type="entry name" value="Winged helix' DNA-binding domain"/>
    <property type="match status" value="1"/>
</dbReference>
<keyword evidence="1" id="KW-0805">Transcription regulation</keyword>
<reference evidence="5" key="1">
    <citation type="journal article" date="2015" name="Nature">
        <title>Complex archaea that bridge the gap between prokaryotes and eukaryotes.</title>
        <authorList>
            <person name="Spang A."/>
            <person name="Saw J.H."/>
            <person name="Jorgensen S.L."/>
            <person name="Zaremba-Niedzwiedzka K."/>
            <person name="Martijn J."/>
            <person name="Lind A.E."/>
            <person name="van Eijk R."/>
            <person name="Schleper C."/>
            <person name="Guy L."/>
            <person name="Ettema T.J."/>
        </authorList>
    </citation>
    <scope>NUCLEOTIDE SEQUENCE</scope>
</reference>
<gene>
    <name evidence="5" type="ORF">LCGC14_0962900</name>
</gene>
<dbReference type="SUPFAM" id="SSF100950">
    <property type="entry name" value="NagB/RpiA/CoA transferase-like"/>
    <property type="match status" value="1"/>
</dbReference>
<dbReference type="Gene3D" id="3.40.50.1360">
    <property type="match status" value="1"/>
</dbReference>
<evidence type="ECO:0000259" key="4">
    <source>
        <dbReference type="PROSITE" id="PS51000"/>
    </source>
</evidence>
<keyword evidence="2" id="KW-0238">DNA-binding</keyword>
<organism evidence="5">
    <name type="scientific">marine sediment metagenome</name>
    <dbReference type="NCBI Taxonomy" id="412755"/>
    <lineage>
        <taxon>unclassified sequences</taxon>
        <taxon>metagenomes</taxon>
        <taxon>ecological metagenomes</taxon>
    </lineage>
</organism>
<dbReference type="InterPro" id="IPR014036">
    <property type="entry name" value="DeoR-like_C"/>
</dbReference>
<dbReference type="SMART" id="SM01134">
    <property type="entry name" value="DeoRC"/>
    <property type="match status" value="1"/>
</dbReference>
<protein>
    <recommendedName>
        <fullName evidence="4">HTH deoR-type domain-containing protein</fullName>
    </recommendedName>
</protein>
<dbReference type="PROSITE" id="PS00894">
    <property type="entry name" value="HTH_DEOR_1"/>
    <property type="match status" value="1"/>
</dbReference>
<dbReference type="GO" id="GO:0003677">
    <property type="term" value="F:DNA binding"/>
    <property type="evidence" value="ECO:0007669"/>
    <property type="project" value="UniProtKB-KW"/>
</dbReference>
<sequence>MLKEERHQLILNEVALHNRVLLTDISEVLKVSVDTVRRDVIQLDVEKKLKKVHGGAISLGYSNNMGEQTKVYALEKKKGIAQKATQLLRNGNIIIIHGGTTCIEFARNIPEKMSLTCFTLSLPVAIELCKKPKIEVIFLGGILAKESQIASGGQAIHNLSRIRADFGFIGTGYVDADYGLTEFDWESVQVKTAVIQASKNTVLLTISEKLNSKNRYKTCEMSAITTMITELDPSDKALETFKRTGVSLL</sequence>
<dbReference type="Pfam" id="PF00455">
    <property type="entry name" value="DeoRC"/>
    <property type="match status" value="1"/>
</dbReference>
<dbReference type="PANTHER" id="PTHR30363:SF44">
    <property type="entry name" value="AGA OPERON TRANSCRIPTIONAL REPRESSOR-RELATED"/>
    <property type="match status" value="1"/>
</dbReference>
<dbReference type="AlphaFoldDB" id="A0A0F9RKG6"/>
<keyword evidence="3" id="KW-0804">Transcription</keyword>
<dbReference type="InterPro" id="IPR050313">
    <property type="entry name" value="Carb_Metab_HTH_regulators"/>
</dbReference>
<dbReference type="EMBL" id="LAZR01003494">
    <property type="protein sequence ID" value="KKN17728.1"/>
    <property type="molecule type" value="Genomic_DNA"/>
</dbReference>
<proteinExistence type="predicted"/>
<evidence type="ECO:0000256" key="2">
    <source>
        <dbReference type="ARBA" id="ARBA00023125"/>
    </source>
</evidence>
<feature type="domain" description="HTH deoR-type" evidence="4">
    <location>
        <begin position="3"/>
        <end position="58"/>
    </location>
</feature>
<comment type="caution">
    <text evidence="5">The sequence shown here is derived from an EMBL/GenBank/DDBJ whole genome shotgun (WGS) entry which is preliminary data.</text>
</comment>
<dbReference type="InterPro" id="IPR036390">
    <property type="entry name" value="WH_DNA-bd_sf"/>
</dbReference>
<dbReference type="SMART" id="SM00420">
    <property type="entry name" value="HTH_DEOR"/>
    <property type="match status" value="1"/>
</dbReference>
<name>A0A0F9RKG6_9ZZZZ</name>
<dbReference type="InterPro" id="IPR018356">
    <property type="entry name" value="Tscrpt_reg_HTH_DeoR_CS"/>
</dbReference>
<dbReference type="Pfam" id="PF08220">
    <property type="entry name" value="HTH_DeoR"/>
    <property type="match status" value="1"/>
</dbReference>
<accession>A0A0F9RKG6</accession>
<evidence type="ECO:0000313" key="5">
    <source>
        <dbReference type="EMBL" id="KKN17728.1"/>
    </source>
</evidence>
<dbReference type="PRINTS" id="PR00037">
    <property type="entry name" value="HTHLACR"/>
</dbReference>